<accession>A0ABD3XR86</accession>
<name>A0ABD3XR86_SINWO</name>
<dbReference type="InterPro" id="IPR050952">
    <property type="entry name" value="TRIM-NHL_E3_ligases"/>
</dbReference>
<reference evidence="1 2" key="1">
    <citation type="submission" date="2024-11" db="EMBL/GenBank/DDBJ databases">
        <title>Chromosome-level genome assembly of the freshwater bivalve Anodonta woodiana.</title>
        <authorList>
            <person name="Chen X."/>
        </authorList>
    </citation>
    <scope>NUCLEOTIDE SEQUENCE [LARGE SCALE GENOMIC DNA]</scope>
    <source>
        <strain evidence="1">MN2024</strain>
        <tissue evidence="1">Gills</tissue>
    </source>
</reference>
<dbReference type="Gene3D" id="2.120.10.30">
    <property type="entry name" value="TolB, C-terminal domain"/>
    <property type="match status" value="2"/>
</dbReference>
<organism evidence="1 2">
    <name type="scientific">Sinanodonta woodiana</name>
    <name type="common">Chinese pond mussel</name>
    <name type="synonym">Anodonta woodiana</name>
    <dbReference type="NCBI Taxonomy" id="1069815"/>
    <lineage>
        <taxon>Eukaryota</taxon>
        <taxon>Metazoa</taxon>
        <taxon>Spiralia</taxon>
        <taxon>Lophotrochozoa</taxon>
        <taxon>Mollusca</taxon>
        <taxon>Bivalvia</taxon>
        <taxon>Autobranchia</taxon>
        <taxon>Heteroconchia</taxon>
        <taxon>Palaeoheterodonta</taxon>
        <taxon>Unionida</taxon>
        <taxon>Unionoidea</taxon>
        <taxon>Unionidae</taxon>
        <taxon>Unioninae</taxon>
        <taxon>Sinanodonta</taxon>
    </lineage>
</organism>
<dbReference type="EMBL" id="JBJQND010000001">
    <property type="protein sequence ID" value="KAL3887943.1"/>
    <property type="molecule type" value="Genomic_DNA"/>
</dbReference>
<gene>
    <name evidence="1" type="ORF">ACJMK2_000328</name>
</gene>
<evidence type="ECO:0000313" key="1">
    <source>
        <dbReference type="EMBL" id="KAL3887943.1"/>
    </source>
</evidence>
<dbReference type="AlphaFoldDB" id="A0ABD3XR86"/>
<dbReference type="GO" id="GO:0008270">
    <property type="term" value="F:zinc ion binding"/>
    <property type="evidence" value="ECO:0007669"/>
    <property type="project" value="UniProtKB-KW"/>
</dbReference>
<comment type="caution">
    <text evidence="1">The sequence shown here is derived from an EMBL/GenBank/DDBJ whole genome shotgun (WGS) entry which is preliminary data.</text>
</comment>
<keyword evidence="2" id="KW-1185">Reference proteome</keyword>
<dbReference type="PANTHER" id="PTHR24104">
    <property type="entry name" value="E3 UBIQUITIN-PROTEIN LIGASE NHLRC1-RELATED"/>
    <property type="match status" value="1"/>
</dbReference>
<dbReference type="PANTHER" id="PTHR24104:SF25">
    <property type="entry name" value="PROTEIN LIN-41"/>
    <property type="match status" value="1"/>
</dbReference>
<dbReference type="SUPFAM" id="SSF101898">
    <property type="entry name" value="NHL repeat"/>
    <property type="match status" value="1"/>
</dbReference>
<dbReference type="Proteomes" id="UP001634394">
    <property type="component" value="Unassembled WGS sequence"/>
</dbReference>
<proteinExistence type="predicted"/>
<sequence>MLVDRNNSQCVLLNKSHQVVTTYKLTGKPCDICVVGEQEVAVSVWDKNEIQILSVRDDVISPVRTITTKHQCCGIAAAGKGEMVVVEDCGNNKYCWSLIRHGREVSYSDEYVSSSGYLKYIALNNSKTRVYVNVPNKNSLLCFNMEGKMQYTYSPDNLKWPLGVAVDRDDNIYVVGYNSDNIYQLSPEGCIIQVINTGVPEYPSTIWFDNNRDMIIITNNSENHKLHVYQLK</sequence>
<protein>
    <submittedName>
        <fullName evidence="1">Uncharacterized protein</fullName>
    </submittedName>
</protein>
<evidence type="ECO:0000313" key="2">
    <source>
        <dbReference type="Proteomes" id="UP001634394"/>
    </source>
</evidence>
<dbReference type="InterPro" id="IPR011042">
    <property type="entry name" value="6-blade_b-propeller_TolB-like"/>
</dbReference>